<evidence type="ECO:0000313" key="2">
    <source>
        <dbReference type="Proteomes" id="UP000278907"/>
    </source>
</evidence>
<comment type="caution">
    <text evidence="1">The sequence shown here is derived from an EMBL/GenBank/DDBJ whole genome shotgun (WGS) entry which is preliminary data.</text>
</comment>
<accession>A0ABX9Q5W0</accession>
<keyword evidence="1" id="KW-0808">Transferase</keyword>
<dbReference type="Gene3D" id="3.40.1190.20">
    <property type="match status" value="1"/>
</dbReference>
<reference evidence="1 2" key="1">
    <citation type="submission" date="2018-09" db="EMBL/GenBank/DDBJ databases">
        <authorList>
            <person name="Livingstone P.G."/>
            <person name="Whitworth D.E."/>
        </authorList>
    </citation>
    <scope>NUCLEOTIDE SEQUENCE [LARGE SCALE GENOMIC DNA]</scope>
    <source>
        <strain evidence="1 2">CA031B</strain>
    </source>
</reference>
<name>A0ABX9Q5W0_9BACT</name>
<gene>
    <name evidence="1" type="ORF">D7Y13_43790</name>
</gene>
<proteinExistence type="predicted"/>
<organism evidence="1 2">
    <name type="scientific">Corallococcus praedator</name>
    <dbReference type="NCBI Taxonomy" id="2316724"/>
    <lineage>
        <taxon>Bacteria</taxon>
        <taxon>Pseudomonadati</taxon>
        <taxon>Myxococcota</taxon>
        <taxon>Myxococcia</taxon>
        <taxon>Myxococcales</taxon>
        <taxon>Cystobacterineae</taxon>
        <taxon>Myxococcaceae</taxon>
        <taxon>Corallococcus</taxon>
    </lineage>
</organism>
<keyword evidence="2" id="KW-1185">Reference proteome</keyword>
<dbReference type="EMBL" id="RAWI01001208">
    <property type="protein sequence ID" value="RKH78499.1"/>
    <property type="molecule type" value="Genomic_DNA"/>
</dbReference>
<dbReference type="GO" id="GO:0016301">
    <property type="term" value="F:kinase activity"/>
    <property type="evidence" value="ECO:0007669"/>
    <property type="project" value="UniProtKB-KW"/>
</dbReference>
<sequence length="62" mass="6395">MSVLVVGSIALDTVKTPVEEHADLLGGSASYAAVGASFFSPVNMVGVVGDDFPQAHLDYIKT</sequence>
<feature type="non-terminal residue" evidence="1">
    <location>
        <position position="62"/>
    </location>
</feature>
<protein>
    <submittedName>
        <fullName evidence="1">Sugar kinase</fullName>
    </submittedName>
</protein>
<dbReference type="Proteomes" id="UP000278907">
    <property type="component" value="Unassembled WGS sequence"/>
</dbReference>
<evidence type="ECO:0000313" key="1">
    <source>
        <dbReference type="EMBL" id="RKH78499.1"/>
    </source>
</evidence>
<dbReference type="InterPro" id="IPR029056">
    <property type="entry name" value="Ribokinase-like"/>
</dbReference>
<dbReference type="SUPFAM" id="SSF53613">
    <property type="entry name" value="Ribokinase-like"/>
    <property type="match status" value="1"/>
</dbReference>
<keyword evidence="1" id="KW-0418">Kinase</keyword>